<dbReference type="AlphaFoldDB" id="D8LV93"/>
<protein>
    <recommendedName>
        <fullName evidence="17">Phosphoglucomutase</fullName>
    </recommendedName>
</protein>
<dbReference type="InterPro" id="IPR005845">
    <property type="entry name" value="A-D-PHexomutase_a/b/a-II"/>
</dbReference>
<evidence type="ECO:0000256" key="9">
    <source>
        <dbReference type="ARBA" id="ARBA00023235"/>
    </source>
</evidence>
<comment type="subcellular location">
    <subcellularLocation>
        <location evidence="2">Cytoplasm</location>
    </subcellularLocation>
</comment>
<organism evidence="15">
    <name type="scientific">Blastocystis hominis</name>
    <dbReference type="NCBI Taxonomy" id="12968"/>
    <lineage>
        <taxon>Eukaryota</taxon>
        <taxon>Sar</taxon>
        <taxon>Stramenopiles</taxon>
        <taxon>Bigyra</taxon>
        <taxon>Opalozoa</taxon>
        <taxon>Opalinata</taxon>
        <taxon>Blastocystidae</taxon>
        <taxon>Blastocystis</taxon>
    </lineage>
</organism>
<dbReference type="PANTHER" id="PTHR45745:SF1">
    <property type="entry name" value="PHOSPHOGLUCOMUTASE 2B-RELATED"/>
    <property type="match status" value="1"/>
</dbReference>
<evidence type="ECO:0000256" key="11">
    <source>
        <dbReference type="RuleBase" id="RU004326"/>
    </source>
</evidence>
<evidence type="ECO:0008006" key="17">
    <source>
        <dbReference type="Google" id="ProtNLM"/>
    </source>
</evidence>
<gene>
    <name evidence="15" type="ORF">GSBLH_T00000158001</name>
</gene>
<reference evidence="15" key="1">
    <citation type="submission" date="2010-02" db="EMBL/GenBank/DDBJ databases">
        <title>Sequencing and annotation of the Blastocystis hominis genome.</title>
        <authorList>
            <person name="Wincker P."/>
        </authorList>
    </citation>
    <scope>NUCLEOTIDE SEQUENCE</scope>
    <source>
        <strain evidence="15">Singapore isolate B</strain>
    </source>
</reference>
<dbReference type="Pfam" id="PF02878">
    <property type="entry name" value="PGM_PMM_I"/>
    <property type="match status" value="1"/>
</dbReference>
<dbReference type="GO" id="GO:0005737">
    <property type="term" value="C:cytoplasm"/>
    <property type="evidence" value="ECO:0007669"/>
    <property type="project" value="UniProtKB-SubCell"/>
</dbReference>
<dbReference type="InterPro" id="IPR005844">
    <property type="entry name" value="A-D-PHexomutase_a/b/a-I"/>
</dbReference>
<dbReference type="GeneID" id="24917477"/>
<dbReference type="GO" id="GO:0008973">
    <property type="term" value="F:phosphopentomutase activity"/>
    <property type="evidence" value="ECO:0007669"/>
    <property type="project" value="TreeGrafter"/>
</dbReference>
<keyword evidence="8 11" id="KW-0460">Magnesium</keyword>
<keyword evidence="16" id="KW-1185">Reference proteome</keyword>
<evidence type="ECO:0000256" key="1">
    <source>
        <dbReference type="ARBA" id="ARBA00001946"/>
    </source>
</evidence>
<dbReference type="OrthoDB" id="8300170at2759"/>
<feature type="domain" description="Alpha-D-phosphohexomutase alpha/beta/alpha" evidence="12">
    <location>
        <begin position="47"/>
        <end position="190"/>
    </location>
</feature>
<dbReference type="GO" id="GO:0006006">
    <property type="term" value="P:glucose metabolic process"/>
    <property type="evidence" value="ECO:0007669"/>
    <property type="project" value="UniProtKB-KW"/>
</dbReference>
<dbReference type="InterPro" id="IPR005846">
    <property type="entry name" value="A-D-PHexomutase_a/b/a-III"/>
</dbReference>
<keyword evidence="5" id="KW-0313">Glucose metabolism</keyword>
<evidence type="ECO:0000313" key="15">
    <source>
        <dbReference type="EMBL" id="CBK19732.2"/>
    </source>
</evidence>
<dbReference type="GO" id="GO:0006166">
    <property type="term" value="P:purine ribonucleoside salvage"/>
    <property type="evidence" value="ECO:0007669"/>
    <property type="project" value="TreeGrafter"/>
</dbReference>
<comment type="similarity">
    <text evidence="3 11">Belongs to the phosphohexose mutase family.</text>
</comment>
<dbReference type="OMA" id="GYCVDPE"/>
<evidence type="ECO:0000259" key="14">
    <source>
        <dbReference type="Pfam" id="PF02880"/>
    </source>
</evidence>
<dbReference type="InterPro" id="IPR016066">
    <property type="entry name" value="A-D-PHexomutase_CS"/>
</dbReference>
<evidence type="ECO:0000259" key="13">
    <source>
        <dbReference type="Pfam" id="PF02879"/>
    </source>
</evidence>
<keyword evidence="7 11" id="KW-0479">Metal-binding</keyword>
<keyword evidence="6" id="KW-0597">Phosphoprotein</keyword>
<proteinExistence type="inferred from homology"/>
<dbReference type="GO" id="GO:0000287">
    <property type="term" value="F:magnesium ion binding"/>
    <property type="evidence" value="ECO:0007669"/>
    <property type="project" value="InterPro"/>
</dbReference>
<evidence type="ECO:0000256" key="2">
    <source>
        <dbReference type="ARBA" id="ARBA00004496"/>
    </source>
</evidence>
<dbReference type="EMBL" id="FN668638">
    <property type="protein sequence ID" value="CBK19732.2"/>
    <property type="molecule type" value="Genomic_DNA"/>
</dbReference>
<keyword evidence="10" id="KW-0119">Carbohydrate metabolism</keyword>
<evidence type="ECO:0000256" key="10">
    <source>
        <dbReference type="ARBA" id="ARBA00023277"/>
    </source>
</evidence>
<evidence type="ECO:0000256" key="8">
    <source>
        <dbReference type="ARBA" id="ARBA00022842"/>
    </source>
</evidence>
<evidence type="ECO:0000313" key="16">
    <source>
        <dbReference type="Proteomes" id="UP000008312"/>
    </source>
</evidence>
<dbReference type="FunCoup" id="D8LV93">
    <property type="interactions" value="116"/>
</dbReference>
<evidence type="ECO:0000256" key="6">
    <source>
        <dbReference type="ARBA" id="ARBA00022553"/>
    </source>
</evidence>
<dbReference type="FunFam" id="3.40.120.10:FF:000035">
    <property type="entry name" value="Pgm3p"/>
    <property type="match status" value="1"/>
</dbReference>
<dbReference type="Pfam" id="PF02879">
    <property type="entry name" value="PGM_PMM_II"/>
    <property type="match status" value="1"/>
</dbReference>
<dbReference type="InParanoid" id="D8LV93"/>
<accession>D8LV93</accession>
<dbReference type="RefSeq" id="XP_012893780.1">
    <property type="nucleotide sequence ID" value="XM_013038326.1"/>
</dbReference>
<evidence type="ECO:0000256" key="7">
    <source>
        <dbReference type="ARBA" id="ARBA00022723"/>
    </source>
</evidence>
<comment type="cofactor">
    <cofactor evidence="1">
        <name>Mg(2+)</name>
        <dbReference type="ChEBI" id="CHEBI:18420"/>
    </cofactor>
</comment>
<dbReference type="PROSITE" id="PS00710">
    <property type="entry name" value="PGM_PMM"/>
    <property type="match status" value="1"/>
</dbReference>
<evidence type="ECO:0000256" key="3">
    <source>
        <dbReference type="ARBA" id="ARBA00010231"/>
    </source>
</evidence>
<dbReference type="SUPFAM" id="SSF55957">
    <property type="entry name" value="Phosphoglucomutase, C-terminal domain"/>
    <property type="match status" value="1"/>
</dbReference>
<feature type="domain" description="Alpha-D-phosphohexomutase alpha/beta/alpha" evidence="14">
    <location>
        <begin position="329"/>
        <end position="440"/>
    </location>
</feature>
<evidence type="ECO:0000256" key="4">
    <source>
        <dbReference type="ARBA" id="ARBA00022490"/>
    </source>
</evidence>
<evidence type="ECO:0000256" key="5">
    <source>
        <dbReference type="ARBA" id="ARBA00022526"/>
    </source>
</evidence>
<keyword evidence="4" id="KW-0963">Cytoplasm</keyword>
<dbReference type="GO" id="GO:0005634">
    <property type="term" value="C:nucleus"/>
    <property type="evidence" value="ECO:0007669"/>
    <property type="project" value="TreeGrafter"/>
</dbReference>
<sequence length="599" mass="67388">MSDITLIKEKAEEYIQWDPVESTREEIRKLLTEEKWDELRNLILNRLAFGTAGLRGRMGAGYCRMNDLVVLQTAQGICEYILSVFGEDAKKRGIVIGYDHRRLGDLSSKSFFDISVKVFNQKGIPVYGFNQFSFTPLVPFSISAYHCCAGIMITASHNPAADNGYKIYWENGCQIISPHDAGISQQIAANLKPWCDYAALHMVEFVDVTEDAIAKYMAYTTLKLHTNSNALNETCPAILYTAMHGVGYRFVKQLLDHFHIPPCAVVEAQIDPDPTFPTVSFPNPEEKGALDLALRTAESRGLRYVMATDPDADRFICAERLEEGWHVFKGDEIGAVFGFYMCSHSKAEKKCMVNSVVSSRLLLKIAERFGAHCEQTLTGFKWMGNKQEELEKAGFEPMVTYEEAIGYAVGGALRDKDGVSAMAKMSEIVAELHAENRTLFGFLQEIYAKCGFFTTRNSYVISNDKAYTNHIFERLRNDGKYQFKFGEFQIASIRDLTVGYDSKRGFDGFKPSLPVDPSSHMITYEFVNGACLTLRTSGTEPKIKYYLEVTHAEKEECEKLGDRMEKAIVSAAFGEQSSVCYKQSKCETRTKERNAAATR</sequence>
<dbReference type="SUPFAM" id="SSF53738">
    <property type="entry name" value="Phosphoglucomutase, first 3 domains"/>
    <property type="match status" value="3"/>
</dbReference>
<name>D8LV93_BLAHO</name>
<evidence type="ECO:0000259" key="12">
    <source>
        <dbReference type="Pfam" id="PF02878"/>
    </source>
</evidence>
<feature type="domain" description="Alpha-D-phosphohexomutase alpha/beta/alpha" evidence="13">
    <location>
        <begin position="225"/>
        <end position="319"/>
    </location>
</feature>
<dbReference type="PANTHER" id="PTHR45745">
    <property type="entry name" value="PHOSPHOMANNOMUTASE 45A"/>
    <property type="match status" value="1"/>
</dbReference>
<keyword evidence="9" id="KW-0413">Isomerase</keyword>
<dbReference type="InterPro" id="IPR036900">
    <property type="entry name" value="A-D-PHexomutase_C_sf"/>
</dbReference>
<dbReference type="Gene3D" id="3.40.120.10">
    <property type="entry name" value="Alpha-D-Glucose-1,6-Bisphosphate, subunit A, domain 3"/>
    <property type="match status" value="3"/>
</dbReference>
<dbReference type="InterPro" id="IPR016055">
    <property type="entry name" value="A-D-PHexomutase_a/b/a-I/II/III"/>
</dbReference>
<dbReference type="CDD" id="cd05799">
    <property type="entry name" value="PGM2"/>
    <property type="match status" value="1"/>
</dbReference>
<dbReference type="Proteomes" id="UP000008312">
    <property type="component" value="Unassembled WGS sequence"/>
</dbReference>
<dbReference type="Pfam" id="PF02880">
    <property type="entry name" value="PGM_PMM_III"/>
    <property type="match status" value="1"/>
</dbReference>